<evidence type="ECO:0000256" key="4">
    <source>
        <dbReference type="ARBA" id="ARBA00022801"/>
    </source>
</evidence>
<gene>
    <name evidence="9" type="ORF">E5982_06890</name>
</gene>
<evidence type="ECO:0000256" key="1">
    <source>
        <dbReference type="ARBA" id="ARBA00008136"/>
    </source>
</evidence>
<keyword evidence="2 8" id="KW-0645">Protease</keyword>
<dbReference type="PANTHER" id="PTHR13604">
    <property type="entry name" value="DC12-RELATED"/>
    <property type="match status" value="1"/>
</dbReference>
<dbReference type="SUPFAM" id="SSF143081">
    <property type="entry name" value="BB1717-like"/>
    <property type="match status" value="1"/>
</dbReference>
<dbReference type="GO" id="GO:0106300">
    <property type="term" value="P:protein-DNA covalent cross-linking repair"/>
    <property type="evidence" value="ECO:0007669"/>
    <property type="project" value="InterPro"/>
</dbReference>
<dbReference type="GO" id="GO:0016829">
    <property type="term" value="F:lyase activity"/>
    <property type="evidence" value="ECO:0007669"/>
    <property type="project" value="UniProtKB-KW"/>
</dbReference>
<dbReference type="PANTHER" id="PTHR13604:SF0">
    <property type="entry name" value="ABASIC SITE PROCESSING PROTEIN HMCES"/>
    <property type="match status" value="1"/>
</dbReference>
<comment type="caution">
    <text evidence="9">The sequence shown here is derived from an EMBL/GenBank/DDBJ whole genome shotgun (WGS) entry which is preliminary data.</text>
</comment>
<dbReference type="OrthoDB" id="9782620at2"/>
<dbReference type="InterPro" id="IPR003738">
    <property type="entry name" value="SRAP"/>
</dbReference>
<comment type="similarity">
    <text evidence="1 8">Belongs to the SOS response-associated peptidase family.</text>
</comment>
<sequence length="206" mass="23120">MCRQFTILTLDETLGVIQKIEMASPVVLEPDWPAQRPSAFPQSKVPVIVPMFNPALGAPLVPGSLGACELTWGFDEPWQTRVIFNSRIESAAKPTWREAMAHCRCFVVASAFFESHQTETVPSPKTGKPIKRPYEFRAPDGGPLFLGCIWRDNRFSVVTTEANRCVAPVHHRMPVVLQQEELPLWLGPNYRSLANRNSVQLEARPV</sequence>
<keyword evidence="10" id="KW-1185">Reference proteome</keyword>
<dbReference type="Proteomes" id="UP000309454">
    <property type="component" value="Unassembled WGS sequence"/>
</dbReference>
<dbReference type="RefSeq" id="WP_136845904.1">
    <property type="nucleotide sequence ID" value="NZ_SSTM01000004.1"/>
</dbReference>
<dbReference type="AlphaFoldDB" id="A0A4T9T736"/>
<evidence type="ECO:0000256" key="7">
    <source>
        <dbReference type="ARBA" id="ARBA00023239"/>
    </source>
</evidence>
<accession>A0A4T9T736</accession>
<evidence type="ECO:0000256" key="8">
    <source>
        <dbReference type="RuleBase" id="RU364100"/>
    </source>
</evidence>
<keyword evidence="6" id="KW-0238">DNA-binding</keyword>
<evidence type="ECO:0000256" key="3">
    <source>
        <dbReference type="ARBA" id="ARBA00022763"/>
    </source>
</evidence>
<name>A0A4T9T736_9ACTN</name>
<dbReference type="InterPro" id="IPR036590">
    <property type="entry name" value="SRAP-like"/>
</dbReference>
<dbReference type="Pfam" id="PF02586">
    <property type="entry name" value="SRAP"/>
    <property type="match status" value="1"/>
</dbReference>
<evidence type="ECO:0000313" key="10">
    <source>
        <dbReference type="Proteomes" id="UP000309454"/>
    </source>
</evidence>
<keyword evidence="3" id="KW-0227">DNA damage</keyword>
<dbReference type="EC" id="3.4.-.-" evidence="8"/>
<keyword evidence="7" id="KW-0456">Lyase</keyword>
<dbReference type="EMBL" id="SSTM01000004">
    <property type="protein sequence ID" value="TJW10276.1"/>
    <property type="molecule type" value="Genomic_DNA"/>
</dbReference>
<evidence type="ECO:0000313" key="9">
    <source>
        <dbReference type="EMBL" id="TJW10276.1"/>
    </source>
</evidence>
<dbReference type="GO" id="GO:0006508">
    <property type="term" value="P:proteolysis"/>
    <property type="evidence" value="ECO:0007669"/>
    <property type="project" value="UniProtKB-KW"/>
</dbReference>
<dbReference type="GO" id="GO:0008233">
    <property type="term" value="F:peptidase activity"/>
    <property type="evidence" value="ECO:0007669"/>
    <property type="project" value="UniProtKB-KW"/>
</dbReference>
<proteinExistence type="inferred from homology"/>
<protein>
    <recommendedName>
        <fullName evidence="8">Abasic site processing protein</fullName>
        <ecNumber evidence="8">3.4.-.-</ecNumber>
    </recommendedName>
</protein>
<dbReference type="Gene3D" id="3.90.1680.10">
    <property type="entry name" value="SOS response associated peptidase-like"/>
    <property type="match status" value="1"/>
</dbReference>
<keyword evidence="5" id="KW-0190">Covalent protein-DNA linkage</keyword>
<dbReference type="GO" id="GO:0003697">
    <property type="term" value="F:single-stranded DNA binding"/>
    <property type="evidence" value="ECO:0007669"/>
    <property type="project" value="InterPro"/>
</dbReference>
<reference evidence="9 10" key="1">
    <citation type="submission" date="2019-04" db="EMBL/GenBank/DDBJ databases">
        <title>Microbes associate with the intestines of laboratory mice.</title>
        <authorList>
            <person name="Navarre W."/>
            <person name="Wong E."/>
            <person name="Huang K.C."/>
            <person name="Tropini C."/>
            <person name="Ng K."/>
            <person name="Yu B."/>
        </authorList>
    </citation>
    <scope>NUCLEOTIDE SEQUENCE [LARGE SCALE GENOMIC DNA]</scope>
    <source>
        <strain evidence="9 10">NM48_B13</strain>
    </source>
</reference>
<evidence type="ECO:0000256" key="5">
    <source>
        <dbReference type="ARBA" id="ARBA00023124"/>
    </source>
</evidence>
<organism evidence="9 10">
    <name type="scientific">Parvibacter caecicola</name>
    <dbReference type="NCBI Taxonomy" id="747645"/>
    <lineage>
        <taxon>Bacteria</taxon>
        <taxon>Bacillati</taxon>
        <taxon>Actinomycetota</taxon>
        <taxon>Coriobacteriia</taxon>
        <taxon>Coriobacteriales</taxon>
        <taxon>Coriobacteriaceae</taxon>
        <taxon>Parvibacter</taxon>
    </lineage>
</organism>
<evidence type="ECO:0000256" key="2">
    <source>
        <dbReference type="ARBA" id="ARBA00022670"/>
    </source>
</evidence>
<evidence type="ECO:0000256" key="6">
    <source>
        <dbReference type="ARBA" id="ARBA00023125"/>
    </source>
</evidence>
<keyword evidence="4 8" id="KW-0378">Hydrolase</keyword>